<feature type="compositionally biased region" description="Basic and acidic residues" evidence="1">
    <location>
        <begin position="154"/>
        <end position="170"/>
    </location>
</feature>
<evidence type="ECO:0008006" key="5">
    <source>
        <dbReference type="Google" id="ProtNLM"/>
    </source>
</evidence>
<reference evidence="4" key="1">
    <citation type="journal article" date="2019" name="Int. J. Syst. Evol. Microbiol.">
        <title>The Global Catalogue of Microorganisms (GCM) 10K type strain sequencing project: providing services to taxonomists for standard genome sequencing and annotation.</title>
        <authorList>
            <consortium name="The Broad Institute Genomics Platform"/>
            <consortium name="The Broad Institute Genome Sequencing Center for Infectious Disease"/>
            <person name="Wu L."/>
            <person name="Ma J."/>
        </authorList>
    </citation>
    <scope>NUCLEOTIDE SEQUENCE [LARGE SCALE GENOMIC DNA]</scope>
    <source>
        <strain evidence="4">KCTC 62164</strain>
    </source>
</reference>
<dbReference type="RefSeq" id="WP_194213174.1">
    <property type="nucleotide sequence ID" value="NZ_CP061205.1"/>
</dbReference>
<feature type="region of interest" description="Disordered" evidence="1">
    <location>
        <begin position="147"/>
        <end position="177"/>
    </location>
</feature>
<dbReference type="Gene3D" id="1.10.238.10">
    <property type="entry name" value="EF-hand"/>
    <property type="match status" value="1"/>
</dbReference>
<organism evidence="3 4">
    <name type="scientific">Kordiimonas pumila</name>
    <dbReference type="NCBI Taxonomy" id="2161677"/>
    <lineage>
        <taxon>Bacteria</taxon>
        <taxon>Pseudomonadati</taxon>
        <taxon>Pseudomonadota</taxon>
        <taxon>Alphaproteobacteria</taxon>
        <taxon>Kordiimonadales</taxon>
        <taxon>Kordiimonadaceae</taxon>
        <taxon>Kordiimonas</taxon>
    </lineage>
</organism>
<evidence type="ECO:0000313" key="3">
    <source>
        <dbReference type="EMBL" id="MFC3053079.1"/>
    </source>
</evidence>
<name>A0ABV7D7X1_9PROT</name>
<proteinExistence type="predicted"/>
<gene>
    <name evidence="3" type="ORF">ACFOKA_14280</name>
</gene>
<dbReference type="EMBL" id="JBHRSL010000010">
    <property type="protein sequence ID" value="MFC3053079.1"/>
    <property type="molecule type" value="Genomic_DNA"/>
</dbReference>
<comment type="caution">
    <text evidence="3">The sequence shown here is derived from an EMBL/GenBank/DDBJ whole genome shotgun (WGS) entry which is preliminary data.</text>
</comment>
<keyword evidence="2" id="KW-0732">Signal</keyword>
<accession>A0ABV7D7X1</accession>
<dbReference type="InterPro" id="IPR011992">
    <property type="entry name" value="EF-hand-dom_pair"/>
</dbReference>
<keyword evidence="4" id="KW-1185">Reference proteome</keyword>
<sequence length="177" mass="20400">MTKRYRLVLVTSLVLAIAACSSNRKGPPKPPPIPPEKAAEMQRRFLDQWDTNNDGLFSCDDITHERRKLFITLDLNQDALLDEQEYRRAQFEDKGFMFFRFEQLDKNANNMLELAEFAAVEDSTFQSMDHNGDCLIDQGEAMAFMVEKQRRRGRPEPGKGDRSPPRRMPDEGGVDPF</sequence>
<dbReference type="SUPFAM" id="SSF47473">
    <property type="entry name" value="EF-hand"/>
    <property type="match status" value="1"/>
</dbReference>
<evidence type="ECO:0000313" key="4">
    <source>
        <dbReference type="Proteomes" id="UP001595444"/>
    </source>
</evidence>
<evidence type="ECO:0000256" key="1">
    <source>
        <dbReference type="SAM" id="MobiDB-lite"/>
    </source>
</evidence>
<dbReference type="Proteomes" id="UP001595444">
    <property type="component" value="Unassembled WGS sequence"/>
</dbReference>
<feature type="signal peptide" evidence="2">
    <location>
        <begin position="1"/>
        <end position="21"/>
    </location>
</feature>
<feature type="chain" id="PRO_5046279724" description="EF-hand domain-containing protein" evidence="2">
    <location>
        <begin position="22"/>
        <end position="177"/>
    </location>
</feature>
<evidence type="ECO:0000256" key="2">
    <source>
        <dbReference type="SAM" id="SignalP"/>
    </source>
</evidence>
<protein>
    <recommendedName>
        <fullName evidence="5">EF-hand domain-containing protein</fullName>
    </recommendedName>
</protein>
<dbReference type="PROSITE" id="PS51257">
    <property type="entry name" value="PROKAR_LIPOPROTEIN"/>
    <property type="match status" value="1"/>
</dbReference>